<evidence type="ECO:0000313" key="5">
    <source>
        <dbReference type="EMBL" id="TKA32018.1"/>
    </source>
</evidence>
<dbReference type="PRINTS" id="PR00633">
    <property type="entry name" value="RCCNDNSATION"/>
</dbReference>
<feature type="repeat" description="RCC1" evidence="3">
    <location>
        <begin position="177"/>
        <end position="226"/>
    </location>
</feature>
<dbReference type="InterPro" id="IPR051553">
    <property type="entry name" value="Ran_GTPase-activating"/>
</dbReference>
<evidence type="ECO:0000256" key="3">
    <source>
        <dbReference type="PROSITE-ProRule" id="PRU00235"/>
    </source>
</evidence>
<protein>
    <recommendedName>
        <fullName evidence="4">RCC1-like domain-containing protein</fullName>
    </recommendedName>
</protein>
<dbReference type="EMBL" id="NAJL01000006">
    <property type="protein sequence ID" value="TKA32018.1"/>
    <property type="molecule type" value="Genomic_DNA"/>
</dbReference>
<gene>
    <name evidence="5" type="ORF">B0A50_01264</name>
</gene>
<evidence type="ECO:0000256" key="1">
    <source>
        <dbReference type="ARBA" id="ARBA00022658"/>
    </source>
</evidence>
<keyword evidence="6" id="KW-1185">Reference proteome</keyword>
<dbReference type="Pfam" id="PF25390">
    <property type="entry name" value="WD40_RLD"/>
    <property type="match status" value="1"/>
</dbReference>
<dbReference type="SUPFAM" id="SSF50985">
    <property type="entry name" value="RCC1/BLIP-II"/>
    <property type="match status" value="1"/>
</dbReference>
<keyword evidence="2" id="KW-0677">Repeat</keyword>
<evidence type="ECO:0000313" key="6">
    <source>
        <dbReference type="Proteomes" id="UP000308549"/>
    </source>
</evidence>
<organism evidence="5 6">
    <name type="scientific">Salinomyces thailandicus</name>
    <dbReference type="NCBI Taxonomy" id="706561"/>
    <lineage>
        <taxon>Eukaryota</taxon>
        <taxon>Fungi</taxon>
        <taxon>Dikarya</taxon>
        <taxon>Ascomycota</taxon>
        <taxon>Pezizomycotina</taxon>
        <taxon>Dothideomycetes</taxon>
        <taxon>Dothideomycetidae</taxon>
        <taxon>Mycosphaerellales</taxon>
        <taxon>Teratosphaeriaceae</taxon>
        <taxon>Salinomyces</taxon>
    </lineage>
</organism>
<evidence type="ECO:0000259" key="4">
    <source>
        <dbReference type="Pfam" id="PF25390"/>
    </source>
</evidence>
<dbReference type="Proteomes" id="UP000308549">
    <property type="component" value="Unassembled WGS sequence"/>
</dbReference>
<dbReference type="PANTHER" id="PTHR45982">
    <property type="entry name" value="REGULATOR OF CHROMOSOME CONDENSATION"/>
    <property type="match status" value="1"/>
</dbReference>
<dbReference type="AlphaFoldDB" id="A0A4U0U9U3"/>
<keyword evidence="1" id="KW-0344">Guanine-nucleotide releasing factor</keyword>
<dbReference type="PANTHER" id="PTHR45982:SF5">
    <property type="entry name" value="RCC DOMAIN-CONTAINING PROTEIN ATS1"/>
    <property type="match status" value="1"/>
</dbReference>
<accession>A0A4U0U9U3</accession>
<dbReference type="OrthoDB" id="5370059at2759"/>
<dbReference type="Gene3D" id="2.130.10.30">
    <property type="entry name" value="Regulator of chromosome condensation 1/beta-lactamase-inhibitor protein II"/>
    <property type="match status" value="2"/>
</dbReference>
<feature type="repeat" description="RCC1" evidence="3">
    <location>
        <begin position="272"/>
        <end position="308"/>
    </location>
</feature>
<name>A0A4U0U9U3_9PEZI</name>
<reference evidence="5 6" key="1">
    <citation type="submission" date="2017-03" db="EMBL/GenBank/DDBJ databases">
        <title>Genomes of endolithic fungi from Antarctica.</title>
        <authorList>
            <person name="Coleine C."/>
            <person name="Masonjones S."/>
            <person name="Stajich J.E."/>
        </authorList>
    </citation>
    <scope>NUCLEOTIDE SEQUENCE [LARGE SCALE GENOMIC DNA]</scope>
    <source>
        <strain evidence="5 6">CCFEE 6315</strain>
    </source>
</reference>
<feature type="domain" description="RCC1-like" evidence="4">
    <location>
        <begin position="2"/>
        <end position="358"/>
    </location>
</feature>
<evidence type="ECO:0000256" key="2">
    <source>
        <dbReference type="ARBA" id="ARBA00022737"/>
    </source>
</evidence>
<dbReference type="InterPro" id="IPR000408">
    <property type="entry name" value="Reg_chr_condens"/>
</dbReference>
<comment type="caution">
    <text evidence="5">The sequence shown here is derived from an EMBL/GenBank/DDBJ whole genome shotgun (WGS) entry which is preliminary data.</text>
</comment>
<dbReference type="InterPro" id="IPR009091">
    <property type="entry name" value="RCC1/BLIP-II"/>
</dbReference>
<dbReference type="InterPro" id="IPR058923">
    <property type="entry name" value="RCC1-like_dom"/>
</dbReference>
<dbReference type="PROSITE" id="PS00626">
    <property type="entry name" value="RCC1_2"/>
    <property type="match status" value="1"/>
</dbReference>
<feature type="repeat" description="RCC1" evidence="3">
    <location>
        <begin position="1"/>
        <end position="54"/>
    </location>
</feature>
<dbReference type="PROSITE" id="PS50012">
    <property type="entry name" value="RCC1_3"/>
    <property type="match status" value="3"/>
</dbReference>
<sequence>MLYAFGSNGSGQLGVGHKNDVCDPQAIRLEACGSDFMIKQIAAGGNHTLYLSTDGRVAVAGSNSCGQCGPHAQVCDDATGWSTALPVVLPSQEALGTNESKPVIIEQVAATWSASILLTHTGGILVAGEGLSGELGLGHNVGRSTTLQYIPHFPPECRRVVQITACMAHVIAVLDNGDVYGWGKGSKGQLGDPTGDIWSPRKIQGITSPAVRAVCGKDFTCLIGDQETGKLTVLGMKTRDRFGLLSGKPATVPNWKDIVASWGSVYIVLQNGALISFGRNDHGQLGPELPDIKALAAGSEHCLAISTAGGVLAWGWGEHGNCGEPTDANGDVKARWNEMQLPNGQKPSAIAAGCATSFVVSCSE</sequence>
<proteinExistence type="predicted"/>